<dbReference type="NCBIfam" id="NF002825">
    <property type="entry name" value="PRK02999.1"/>
    <property type="match status" value="1"/>
</dbReference>
<feature type="modified residue" description="Cysteine sulfenic acid (-SOH)" evidence="10">
    <location>
        <position position="631"/>
    </location>
</feature>
<comment type="function">
    <text evidence="10">Involved in the glycolate utilization. Catalyzes the condensation and subsequent hydrolysis of acetyl-coenzyme A (acetyl-CoA) and glyoxylate to form malate and CoA.</text>
</comment>
<gene>
    <name evidence="10" type="primary">glcB</name>
    <name evidence="17" type="ORF">RM552_08165</name>
</gene>
<evidence type="ECO:0000313" key="17">
    <source>
        <dbReference type="EMBL" id="MDT0594810.1"/>
    </source>
</evidence>
<evidence type="ECO:0000259" key="13">
    <source>
        <dbReference type="Pfam" id="PF01274"/>
    </source>
</evidence>
<evidence type="ECO:0000256" key="10">
    <source>
        <dbReference type="HAMAP-Rule" id="MF_00641"/>
    </source>
</evidence>
<feature type="binding site" evidence="10">
    <location>
        <begin position="457"/>
        <end position="460"/>
    </location>
    <ligand>
        <name>glyoxylate</name>
        <dbReference type="ChEBI" id="CHEBI:36655"/>
    </ligand>
</feature>
<reference evidence="17 18" key="1">
    <citation type="submission" date="2023-09" db="EMBL/GenBank/DDBJ databases">
        <authorList>
            <person name="Rey-Velasco X."/>
        </authorList>
    </citation>
    <scope>NUCLEOTIDE SEQUENCE [LARGE SCALE GENOMIC DNA]</scope>
    <source>
        <strain evidence="17 18">P117</strain>
    </source>
</reference>
<dbReference type="InterPro" id="IPR048357">
    <property type="entry name" value="MSG_insertion"/>
</dbReference>
<evidence type="ECO:0000256" key="3">
    <source>
        <dbReference type="ARBA" id="ARBA00022490"/>
    </source>
</evidence>
<dbReference type="Gene3D" id="1.20.1220.12">
    <property type="entry name" value="Malate synthase, domain III"/>
    <property type="match status" value="1"/>
</dbReference>
<feature type="domain" description="Malate synthase G alpha-beta insertion" evidence="15">
    <location>
        <begin position="160"/>
        <end position="235"/>
    </location>
</feature>
<protein>
    <recommendedName>
        <fullName evidence="10 11">Malate synthase G</fullName>
        <ecNumber evidence="10 11">2.3.3.9</ecNumber>
    </recommendedName>
</protein>
<comment type="subunit">
    <text evidence="10">Monomer.</text>
</comment>
<dbReference type="Pfam" id="PF01274">
    <property type="entry name" value="MS_TIM-barrel"/>
    <property type="match status" value="1"/>
</dbReference>
<dbReference type="GO" id="GO:0004474">
    <property type="term" value="F:malate synthase activity"/>
    <property type="evidence" value="ECO:0007669"/>
    <property type="project" value="UniProtKB-EC"/>
</dbReference>
<comment type="similarity">
    <text evidence="10 12">Belongs to the malate synthase family. GlcB subfamily.</text>
</comment>
<organism evidence="17 18">
    <name type="scientific">Glaciecola petra</name>
    <dbReference type="NCBI Taxonomy" id="3075602"/>
    <lineage>
        <taxon>Bacteria</taxon>
        <taxon>Pseudomonadati</taxon>
        <taxon>Pseudomonadota</taxon>
        <taxon>Gammaproteobacteria</taxon>
        <taxon>Alteromonadales</taxon>
        <taxon>Alteromonadaceae</taxon>
        <taxon>Glaciecola</taxon>
    </lineage>
</organism>
<feature type="binding site" evidence="10">
    <location>
        <position position="276"/>
    </location>
    <ligand>
        <name>acetyl-CoA</name>
        <dbReference type="ChEBI" id="CHEBI:57288"/>
    </ligand>
</feature>
<dbReference type="PANTHER" id="PTHR42739:SF1">
    <property type="entry name" value="MALATE SYNTHASE G"/>
    <property type="match status" value="1"/>
</dbReference>
<dbReference type="Gene3D" id="3.20.20.360">
    <property type="entry name" value="Malate synthase, domain 3"/>
    <property type="match status" value="2"/>
</dbReference>
<dbReference type="Pfam" id="PF20659">
    <property type="entry name" value="MS_C"/>
    <property type="match status" value="1"/>
</dbReference>
<comment type="caution">
    <text evidence="17">The sequence shown here is derived from an EMBL/GenBank/DDBJ whole genome shotgun (WGS) entry which is preliminary data.</text>
</comment>
<feature type="active site" description="Proton donor" evidence="10">
    <location>
        <position position="645"/>
    </location>
</feature>
<keyword evidence="7 10" id="KW-0460">Magnesium</keyword>
<evidence type="ECO:0000313" key="18">
    <source>
        <dbReference type="Proteomes" id="UP001253545"/>
    </source>
</evidence>
<dbReference type="EC" id="2.3.3.9" evidence="10 11"/>
<evidence type="ECO:0000256" key="11">
    <source>
        <dbReference type="NCBIfam" id="TIGR01345"/>
    </source>
</evidence>
<evidence type="ECO:0000256" key="6">
    <source>
        <dbReference type="ARBA" id="ARBA00022723"/>
    </source>
</evidence>
<comment type="pathway">
    <text evidence="10 12">Carbohydrate metabolism; glyoxylate cycle; (S)-malate from isocitrate: step 2/2.</text>
</comment>
<keyword evidence="4 10" id="KW-0816">Tricarboxylic acid cycle</keyword>
<keyword evidence="5 10" id="KW-0808">Transferase</keyword>
<dbReference type="HAMAP" id="MF_00641">
    <property type="entry name" value="Malate_synth_G"/>
    <property type="match status" value="1"/>
</dbReference>
<keyword evidence="17" id="KW-0012">Acyltransferase</keyword>
<feature type="domain" description="Malate synthase TIM barrel" evidence="13">
    <location>
        <begin position="337"/>
        <end position="568"/>
    </location>
</feature>
<feature type="binding site" evidence="10">
    <location>
        <position position="432"/>
    </location>
    <ligand>
        <name>glyoxylate</name>
        <dbReference type="ChEBI" id="CHEBI:36655"/>
    </ligand>
</feature>
<keyword evidence="18" id="KW-1185">Reference proteome</keyword>
<dbReference type="InterPro" id="IPR048355">
    <property type="entry name" value="MS_C"/>
</dbReference>
<dbReference type="PANTHER" id="PTHR42739">
    <property type="entry name" value="MALATE SYNTHASE G"/>
    <property type="match status" value="1"/>
</dbReference>
<dbReference type="InterPro" id="IPR048356">
    <property type="entry name" value="MS_N"/>
</dbReference>
<evidence type="ECO:0000256" key="12">
    <source>
        <dbReference type="RuleBase" id="RU003572"/>
    </source>
</evidence>
<evidence type="ECO:0000256" key="7">
    <source>
        <dbReference type="ARBA" id="ARBA00022842"/>
    </source>
</evidence>
<dbReference type="Proteomes" id="UP001253545">
    <property type="component" value="Unassembled WGS sequence"/>
</dbReference>
<dbReference type="EMBL" id="JAVRHX010000002">
    <property type="protein sequence ID" value="MDT0594810.1"/>
    <property type="molecule type" value="Genomic_DNA"/>
</dbReference>
<comment type="cofactor">
    <cofactor evidence="1 10">
        <name>Mg(2+)</name>
        <dbReference type="ChEBI" id="CHEBI:18420"/>
    </cofactor>
</comment>
<feature type="binding site" evidence="10">
    <location>
        <position position="340"/>
    </location>
    <ligand>
        <name>glyoxylate</name>
        <dbReference type="ChEBI" id="CHEBI:36655"/>
    </ligand>
</feature>
<feature type="binding site" evidence="10">
    <location>
        <position position="117"/>
    </location>
    <ligand>
        <name>acetyl-CoA</name>
        <dbReference type="ChEBI" id="CHEBI:57288"/>
    </ligand>
</feature>
<feature type="binding site" evidence="10">
    <location>
        <position position="541"/>
    </location>
    <ligand>
        <name>acetyl-CoA</name>
        <dbReference type="ChEBI" id="CHEBI:57288"/>
    </ligand>
</feature>
<feature type="binding site" evidence="10">
    <location>
        <position position="313"/>
    </location>
    <ligand>
        <name>acetyl-CoA</name>
        <dbReference type="ChEBI" id="CHEBI:57288"/>
    </ligand>
</feature>
<evidence type="ECO:0000259" key="14">
    <source>
        <dbReference type="Pfam" id="PF20656"/>
    </source>
</evidence>
<dbReference type="SUPFAM" id="SSF51645">
    <property type="entry name" value="Malate synthase G"/>
    <property type="match status" value="1"/>
</dbReference>
<dbReference type="RefSeq" id="WP_311368334.1">
    <property type="nucleotide sequence ID" value="NZ_JAVRHX010000002.1"/>
</dbReference>
<evidence type="ECO:0000256" key="5">
    <source>
        <dbReference type="ARBA" id="ARBA00022679"/>
    </source>
</evidence>
<name>A0ABU2ZQA0_9ALTE</name>
<evidence type="ECO:0000256" key="9">
    <source>
        <dbReference type="ARBA" id="ARBA00047918"/>
    </source>
</evidence>
<dbReference type="Pfam" id="PF20656">
    <property type="entry name" value="MS_N"/>
    <property type="match status" value="1"/>
</dbReference>
<comment type="subcellular location">
    <subcellularLocation>
        <location evidence="10 12">Cytoplasm</location>
    </subcellularLocation>
</comment>
<accession>A0ABU2ZQA0</accession>
<dbReference type="NCBIfam" id="TIGR01345">
    <property type="entry name" value="malate_syn_G"/>
    <property type="match status" value="1"/>
</dbReference>
<dbReference type="InterPro" id="IPR006253">
    <property type="entry name" value="Malate_synthG"/>
</dbReference>
<keyword evidence="8 10" id="KW-0558">Oxidation</keyword>
<evidence type="ECO:0000259" key="16">
    <source>
        <dbReference type="Pfam" id="PF20659"/>
    </source>
</evidence>
<dbReference type="Pfam" id="PF20658">
    <property type="entry name" value="MSG_insertion"/>
    <property type="match status" value="1"/>
</dbReference>
<feature type="active site" description="Proton acceptor" evidence="10">
    <location>
        <position position="340"/>
    </location>
</feature>
<sequence length="739" mass="82672">MSMPALKHRQIHQALYNFVNTEVLPLVNIDVNNFWHHFEQILTDFTPRNQALLQKRRHLQQQIDAWHQQNKGTPVSTQTYQDFLVNIGYIANLPEDFEITTDRVDDEIAKIAGPQLVVPIDNARFALNAANARWGSLYDALYGTDVIDNGEKNTSKTDDYDAKRGESVIAYGKAFLDEHFALSEGSHKNVKNYVVYYHHLLAFFEDGTQSGLKEPSQFVALSGHKCAPDSIVLKNNGLHIEIVIDRSASIGGQDITGIQDIRLESAISTIMDFEDSVAAVDGEDKVNAYRNWLGLMKGDLSASFNKNGKQETRELQPDLCFTDVDGEDYLLPGRSLMLVRNVGHLMESDLSQDEDGQFAPEGVIDGIMTSLIAVLDLQKSNGLKNSRTGSAYIVKPKMHGPEEVRFTCDLFARIEQMLGLAKNTLKLGIMDEERRTSVNLKACMFEARERLVFINTGFLDRTGDEIHTSMQAGPVMPKNDIKQAPWIEAYETNNAESGIDCGLVGKAQIGKGMWAMPDEMYAMMQQKTAHLIAGASTAWVPSPTAATLHAMHYHQISVSAQQQKMTERLSQYQNNPSEQHDYQVSQLRRLLTPPLLNDRQLSQAEVECELANNIQGILGYVSRWVQLGIGCSKVPDINNIGLMEDRATLRISSQHIANWLMHGICSKQQIEKTLQAMAKVVDEQNAGTAGYQAMSENFAQSFAYQAAQELILEGHQQPSGYTEPLLHYYRRLAKESISS</sequence>
<evidence type="ECO:0000259" key="15">
    <source>
        <dbReference type="Pfam" id="PF20658"/>
    </source>
</evidence>
<feature type="binding site" evidence="10">
    <location>
        <position position="460"/>
    </location>
    <ligand>
        <name>Mg(2+)</name>
        <dbReference type="ChEBI" id="CHEBI:18420"/>
    </ligand>
</feature>
<keyword evidence="3 10" id="KW-0963">Cytoplasm</keyword>
<comment type="caution">
    <text evidence="10">Lacks conserved residue(s) required for the propagation of feature annotation.</text>
</comment>
<evidence type="ECO:0000256" key="1">
    <source>
        <dbReference type="ARBA" id="ARBA00001946"/>
    </source>
</evidence>
<dbReference type="InterPro" id="IPR044856">
    <property type="entry name" value="Malate_synth_C_sf"/>
</dbReference>
<dbReference type="InterPro" id="IPR001465">
    <property type="entry name" value="Malate_synthase_TIM"/>
</dbReference>
<feature type="domain" description="Malate synthase N-terminal" evidence="14">
    <location>
        <begin position="15"/>
        <end position="71"/>
    </location>
</feature>
<evidence type="ECO:0000256" key="4">
    <source>
        <dbReference type="ARBA" id="ARBA00022532"/>
    </source>
</evidence>
<keyword evidence="2 10" id="KW-0329">Glyoxylate bypass</keyword>
<evidence type="ECO:0000256" key="8">
    <source>
        <dbReference type="ARBA" id="ARBA00023097"/>
    </source>
</evidence>
<dbReference type="InterPro" id="IPR011076">
    <property type="entry name" value="Malate_synth_sf"/>
</dbReference>
<keyword evidence="6 10" id="KW-0479">Metal-binding</keyword>
<feature type="binding site" evidence="10">
    <location>
        <begin position="124"/>
        <end position="125"/>
    </location>
    <ligand>
        <name>acetyl-CoA</name>
        <dbReference type="ChEBI" id="CHEBI:57288"/>
    </ligand>
</feature>
<comment type="catalytic activity">
    <reaction evidence="9 10 12">
        <text>glyoxylate + acetyl-CoA + H2O = (S)-malate + CoA + H(+)</text>
        <dbReference type="Rhea" id="RHEA:18181"/>
        <dbReference type="ChEBI" id="CHEBI:15377"/>
        <dbReference type="ChEBI" id="CHEBI:15378"/>
        <dbReference type="ChEBI" id="CHEBI:15589"/>
        <dbReference type="ChEBI" id="CHEBI:36655"/>
        <dbReference type="ChEBI" id="CHEBI:57287"/>
        <dbReference type="ChEBI" id="CHEBI:57288"/>
        <dbReference type="EC" id="2.3.3.9"/>
    </reaction>
</comment>
<feature type="domain" description="Malate synthase C-terminal" evidence="16">
    <location>
        <begin position="606"/>
        <end position="703"/>
    </location>
</feature>
<proteinExistence type="inferred from homology"/>
<feature type="binding site" evidence="10">
    <location>
        <position position="432"/>
    </location>
    <ligand>
        <name>Mg(2+)</name>
        <dbReference type="ChEBI" id="CHEBI:18420"/>
    </ligand>
</feature>
<dbReference type="InterPro" id="IPR046363">
    <property type="entry name" value="MS_N_TIM-barrel_dom"/>
</dbReference>
<evidence type="ECO:0000256" key="2">
    <source>
        <dbReference type="ARBA" id="ARBA00022435"/>
    </source>
</evidence>